<accession>A0AAJ0C1Y2</accession>
<feature type="region of interest" description="Disordered" evidence="1">
    <location>
        <begin position="538"/>
        <end position="558"/>
    </location>
</feature>
<feature type="compositionally biased region" description="Basic and acidic residues" evidence="1">
    <location>
        <begin position="331"/>
        <end position="340"/>
    </location>
</feature>
<evidence type="ECO:0000256" key="1">
    <source>
        <dbReference type="SAM" id="MobiDB-lite"/>
    </source>
</evidence>
<dbReference type="Proteomes" id="UP001244011">
    <property type="component" value="Unassembled WGS sequence"/>
</dbReference>
<feature type="compositionally biased region" description="Polar residues" evidence="1">
    <location>
        <begin position="300"/>
        <end position="320"/>
    </location>
</feature>
<feature type="compositionally biased region" description="Acidic residues" evidence="1">
    <location>
        <begin position="280"/>
        <end position="292"/>
    </location>
</feature>
<feature type="region of interest" description="Disordered" evidence="1">
    <location>
        <begin position="13"/>
        <end position="43"/>
    </location>
</feature>
<evidence type="ECO:0000313" key="2">
    <source>
        <dbReference type="EMBL" id="KAK1768391.1"/>
    </source>
</evidence>
<reference evidence="2" key="1">
    <citation type="submission" date="2023-06" db="EMBL/GenBank/DDBJ databases">
        <title>Genome-scale phylogeny and comparative genomics of the fungal order Sordariales.</title>
        <authorList>
            <consortium name="Lawrence Berkeley National Laboratory"/>
            <person name="Hensen N."/>
            <person name="Bonometti L."/>
            <person name="Westerberg I."/>
            <person name="Brannstrom I.O."/>
            <person name="Guillou S."/>
            <person name="Cros-Aarteil S."/>
            <person name="Calhoun S."/>
            <person name="Haridas S."/>
            <person name="Kuo A."/>
            <person name="Mondo S."/>
            <person name="Pangilinan J."/>
            <person name="Riley R."/>
            <person name="Labutti K."/>
            <person name="Andreopoulos B."/>
            <person name="Lipzen A."/>
            <person name="Chen C."/>
            <person name="Yanf M."/>
            <person name="Daum C."/>
            <person name="Ng V."/>
            <person name="Clum A."/>
            <person name="Steindorff A."/>
            <person name="Ohm R."/>
            <person name="Martin F."/>
            <person name="Silar P."/>
            <person name="Natvig D."/>
            <person name="Lalanne C."/>
            <person name="Gautier V."/>
            <person name="Ament-Velasquez S.L."/>
            <person name="Kruys A."/>
            <person name="Hutchinson M.I."/>
            <person name="Powell A.J."/>
            <person name="Barry K."/>
            <person name="Miller A.N."/>
            <person name="Grigoriev I.V."/>
            <person name="Debuchy R."/>
            <person name="Gladieux P."/>
            <person name="Thoren M.H."/>
            <person name="Johannesson H."/>
        </authorList>
    </citation>
    <scope>NUCLEOTIDE SEQUENCE</scope>
    <source>
        <strain evidence="2">8032-3</strain>
    </source>
</reference>
<gene>
    <name evidence="2" type="ORF">QBC33DRAFT_606855</name>
</gene>
<feature type="region of interest" description="Disordered" evidence="1">
    <location>
        <begin position="597"/>
        <end position="624"/>
    </location>
</feature>
<proteinExistence type="predicted"/>
<feature type="compositionally biased region" description="Low complexity" evidence="1">
    <location>
        <begin position="259"/>
        <end position="278"/>
    </location>
</feature>
<name>A0AAJ0C1Y2_9PEZI</name>
<evidence type="ECO:0000313" key="3">
    <source>
        <dbReference type="Proteomes" id="UP001244011"/>
    </source>
</evidence>
<dbReference type="RefSeq" id="XP_060284604.1">
    <property type="nucleotide sequence ID" value="XM_060432316.1"/>
</dbReference>
<protein>
    <submittedName>
        <fullName evidence="2">Uncharacterized protein</fullName>
    </submittedName>
</protein>
<dbReference type="GeneID" id="85315503"/>
<dbReference type="EMBL" id="MU839005">
    <property type="protein sequence ID" value="KAK1768391.1"/>
    <property type="molecule type" value="Genomic_DNA"/>
</dbReference>
<feature type="compositionally biased region" description="Basic and acidic residues" evidence="1">
    <location>
        <begin position="15"/>
        <end position="32"/>
    </location>
</feature>
<keyword evidence="3" id="KW-1185">Reference proteome</keyword>
<organism evidence="2 3">
    <name type="scientific">Phialemonium atrogriseum</name>
    <dbReference type="NCBI Taxonomy" id="1093897"/>
    <lineage>
        <taxon>Eukaryota</taxon>
        <taxon>Fungi</taxon>
        <taxon>Dikarya</taxon>
        <taxon>Ascomycota</taxon>
        <taxon>Pezizomycotina</taxon>
        <taxon>Sordariomycetes</taxon>
        <taxon>Sordariomycetidae</taxon>
        <taxon>Cephalothecales</taxon>
        <taxon>Cephalothecaceae</taxon>
        <taxon>Phialemonium</taxon>
    </lineage>
</organism>
<comment type="caution">
    <text evidence="2">The sequence shown here is derived from an EMBL/GenBank/DDBJ whole genome shotgun (WGS) entry which is preliminary data.</text>
</comment>
<dbReference type="AlphaFoldDB" id="A0AAJ0C1Y2"/>
<sequence length="624" mass="68538">MVFPFKQLRLWASRKQREGKNSDSDADSHECHPPTSSVFPISFPTPTIPSAPCANGESETRAYLAGDPYALTSVYHAQAVAAEKSRRATTRAHPSNGYSIQAMGQDATLALATHPDDPQALGQLRTQMDEAGRLNKQGGLKLPRFHRDTGGFVSLRDLVGREVDLVTSPTHSAARGSLVSSLITEDTMEDAVADPDRLPLNIPSQIGSRRDNEAIRLCGPYEVCSTSPLNVDGFRAASADTLQGEAVEEVEEVEEEYVRPPSRWSTSPSCSDSDNSCSGDEMDDDDDDDDGFGDPFSPSQHNLRQPQIASATQGVDTWRSQVPRRPPTPYHIEDADDNPHPRARNPAYDPRLPTVYARILPLPSRPPPAPRRLTRPTTHIGPRLSGPLRHRVTTVPPARGLPSPQSATPQWHYTHPEGRARLSRIRRYLSLPAAMPPCELLLYLLKLDRSVRAAAARACPALDAGAREVDWEGVDREVVTLPYADELAFRWDMRMVATFLQAQLSLFTWDAEDGGDGGGGSDRVVDVLPRYVAAAVAGGDGAGEEQEQQQQQGGEDLREKFRVQFKKRSESLACRRDRSESPRKLFWEKPGRSPLARTLVREREDGGESGIDPWDGGNEEAASG</sequence>
<feature type="region of interest" description="Disordered" evidence="1">
    <location>
        <begin position="245"/>
        <end position="390"/>
    </location>
</feature>
<feature type="compositionally biased region" description="Acidic residues" evidence="1">
    <location>
        <begin position="246"/>
        <end position="255"/>
    </location>
</feature>